<dbReference type="EMBL" id="CWQY01000035">
    <property type="protein sequence ID" value="CSD19610.1"/>
    <property type="molecule type" value="Genomic_DNA"/>
</dbReference>
<name>A0A655Q9F5_VIBCL</name>
<dbReference type="AlphaFoldDB" id="A0A655Q9F5"/>
<protein>
    <submittedName>
        <fullName evidence="1">Uncharacterized protein</fullName>
    </submittedName>
</protein>
<dbReference type="Proteomes" id="UP000041770">
    <property type="component" value="Unassembled WGS sequence"/>
</dbReference>
<evidence type="ECO:0000313" key="2">
    <source>
        <dbReference type="Proteomes" id="UP000041770"/>
    </source>
</evidence>
<gene>
    <name evidence="1" type="ORF">ERS013200_03493</name>
</gene>
<reference evidence="1 2" key="1">
    <citation type="submission" date="2015-07" db="EMBL/GenBank/DDBJ databases">
        <authorList>
            <consortium name="Pathogen Informatics"/>
        </authorList>
    </citation>
    <scope>NUCLEOTIDE SEQUENCE [LARGE SCALE GENOMIC DNA]</scope>
    <source>
        <strain evidence="1 2">A316</strain>
    </source>
</reference>
<sequence>MGRFIRPCFECVAKARCEVVHSTAAVEGDINDGLTIQSHRERTTEIYVIQCFFFRRIWVFEVHHERLSTRCWIPVVVVRVRCGVSTVDIWNE</sequence>
<accession>A0A655Q9F5</accession>
<organism evidence="1 2">
    <name type="scientific">Vibrio cholerae</name>
    <dbReference type="NCBI Taxonomy" id="666"/>
    <lineage>
        <taxon>Bacteria</taxon>
        <taxon>Pseudomonadati</taxon>
        <taxon>Pseudomonadota</taxon>
        <taxon>Gammaproteobacteria</taxon>
        <taxon>Vibrionales</taxon>
        <taxon>Vibrionaceae</taxon>
        <taxon>Vibrio</taxon>
    </lineage>
</organism>
<proteinExistence type="predicted"/>
<evidence type="ECO:0000313" key="1">
    <source>
        <dbReference type="EMBL" id="CSD19610.1"/>
    </source>
</evidence>